<proteinExistence type="predicted"/>
<reference evidence="2" key="4">
    <citation type="submission" date="2025-05" db="UniProtKB">
        <authorList>
            <consortium name="EnsemblFungi"/>
        </authorList>
    </citation>
    <scope>IDENTIFICATION</scope>
    <source>
        <strain evidence="2">isolate 1-1 / race 1 (BBBD)</strain>
    </source>
</reference>
<organism evidence="1">
    <name type="scientific">Puccinia triticina (isolate 1-1 / race 1 (BBBD))</name>
    <name type="common">Brown leaf rust fungus</name>
    <dbReference type="NCBI Taxonomy" id="630390"/>
    <lineage>
        <taxon>Eukaryota</taxon>
        <taxon>Fungi</taxon>
        <taxon>Dikarya</taxon>
        <taxon>Basidiomycota</taxon>
        <taxon>Pucciniomycotina</taxon>
        <taxon>Pucciniomycetes</taxon>
        <taxon>Pucciniales</taxon>
        <taxon>Pucciniaceae</taxon>
        <taxon>Puccinia</taxon>
    </lineage>
</organism>
<evidence type="ECO:0000313" key="2">
    <source>
        <dbReference type="EnsemblFungi" id="PTTG_03747-t43_1-p1"/>
    </source>
</evidence>
<evidence type="ECO:0000313" key="1">
    <source>
        <dbReference type="EMBL" id="OAV95053.1"/>
    </source>
</evidence>
<name>A0A0C4ESH2_PUCT1</name>
<gene>
    <name evidence="1" type="ORF">PTTG_03747</name>
</gene>
<dbReference type="Proteomes" id="UP000005240">
    <property type="component" value="Unassembled WGS sequence"/>
</dbReference>
<evidence type="ECO:0000313" key="3">
    <source>
        <dbReference type="Proteomes" id="UP000005240"/>
    </source>
</evidence>
<reference evidence="2 3" key="3">
    <citation type="journal article" date="2017" name="G3 (Bethesda)">
        <title>Comparative analysis highlights variable genome content of wheat rusts and divergence of the mating loci.</title>
        <authorList>
            <person name="Cuomo C.A."/>
            <person name="Bakkeren G."/>
            <person name="Khalil H.B."/>
            <person name="Panwar V."/>
            <person name="Joly D."/>
            <person name="Linning R."/>
            <person name="Sakthikumar S."/>
            <person name="Song X."/>
            <person name="Adiconis X."/>
            <person name="Fan L."/>
            <person name="Goldberg J.M."/>
            <person name="Levin J.Z."/>
            <person name="Young S."/>
            <person name="Zeng Q."/>
            <person name="Anikster Y."/>
            <person name="Bruce M."/>
            <person name="Wang M."/>
            <person name="Yin C."/>
            <person name="McCallum B."/>
            <person name="Szabo L.J."/>
            <person name="Hulbert S."/>
            <person name="Chen X."/>
            <person name="Fellers J.P."/>
        </authorList>
    </citation>
    <scope>NUCLEOTIDE SEQUENCE</scope>
    <source>
        <strain evidence="2">isolate 1-1 / race 1 (BBBD)</strain>
        <strain evidence="3">Isolate 1-1 / race 1 (BBBD)</strain>
    </source>
</reference>
<dbReference type="EnsemblFungi" id="PTTG_03747-t43_1">
    <property type="protein sequence ID" value="PTTG_03747-t43_1-p1"/>
    <property type="gene ID" value="PTTG_03747"/>
</dbReference>
<dbReference type="AlphaFoldDB" id="A0A0C4ESH2"/>
<keyword evidence="3" id="KW-1185">Reference proteome</keyword>
<protein>
    <submittedName>
        <fullName evidence="1 2">Uncharacterized protein</fullName>
    </submittedName>
</protein>
<accession>A0A0C4ESH2</accession>
<dbReference type="OrthoDB" id="2497631at2759"/>
<reference evidence="1" key="2">
    <citation type="submission" date="2016-05" db="EMBL/GenBank/DDBJ databases">
        <title>Comparative analysis highlights variable genome content of wheat rusts and divergence of the mating loci.</title>
        <authorList>
            <person name="Cuomo C.A."/>
            <person name="Bakkeren G."/>
            <person name="Szabo L."/>
            <person name="Khalil H."/>
            <person name="Joly D."/>
            <person name="Goldberg J."/>
            <person name="Young S."/>
            <person name="Zeng Q."/>
            <person name="Fellers J."/>
        </authorList>
    </citation>
    <scope>NUCLEOTIDE SEQUENCE [LARGE SCALE GENOMIC DNA]</scope>
    <source>
        <strain evidence="1">1-1 BBBD Race 1</strain>
    </source>
</reference>
<dbReference type="OMA" id="ISTFHHP"/>
<sequence length="186" mass="20479">MILHLAAKVETMLHSRFFTSILLSGIFYIAVFSVGNASPIGNFDPPGVRSTLSPRTGTEAKGSFLFPRNQIAAGSTQDTNHSQANSFTGKTNILKTKQQKNEDSLPDVIPKDPNGFFHPAALSRFKSSIASFKAWQPLNFLPDAPTLARTKAQDVASKIDYFIDKISTFHHPERHQGKSVINHLKS</sequence>
<dbReference type="EMBL" id="ADAS02000033">
    <property type="protein sequence ID" value="OAV95053.1"/>
    <property type="molecule type" value="Genomic_DNA"/>
</dbReference>
<dbReference type="VEuPathDB" id="FungiDB:PTTG_03747"/>
<reference evidence="1" key="1">
    <citation type="submission" date="2009-11" db="EMBL/GenBank/DDBJ databases">
        <authorList>
            <consortium name="The Broad Institute Genome Sequencing Platform"/>
            <person name="Ward D."/>
            <person name="Feldgarden M."/>
            <person name="Earl A."/>
            <person name="Young S.K."/>
            <person name="Zeng Q."/>
            <person name="Koehrsen M."/>
            <person name="Alvarado L."/>
            <person name="Berlin A."/>
            <person name="Bochicchio J."/>
            <person name="Borenstein D."/>
            <person name="Chapman S.B."/>
            <person name="Chen Z."/>
            <person name="Engels R."/>
            <person name="Freedman E."/>
            <person name="Gellesch M."/>
            <person name="Goldberg J."/>
            <person name="Griggs A."/>
            <person name="Gujja S."/>
            <person name="Heilman E."/>
            <person name="Heiman D."/>
            <person name="Hepburn T."/>
            <person name="Howarth C."/>
            <person name="Jen D."/>
            <person name="Larson L."/>
            <person name="Lewis B."/>
            <person name="Mehta T."/>
            <person name="Park D."/>
            <person name="Pearson M."/>
            <person name="Roberts A."/>
            <person name="Saif S."/>
            <person name="Shea T."/>
            <person name="Shenoy N."/>
            <person name="Sisk P."/>
            <person name="Stolte C."/>
            <person name="Sykes S."/>
            <person name="Thomson T."/>
            <person name="Walk T."/>
            <person name="White J."/>
            <person name="Yandava C."/>
            <person name="Izard J."/>
            <person name="Baranova O.V."/>
            <person name="Blanton J.M."/>
            <person name="Tanner A.C."/>
            <person name="Dewhirst F.E."/>
            <person name="Haas B."/>
            <person name="Nusbaum C."/>
            <person name="Birren B."/>
        </authorList>
    </citation>
    <scope>NUCLEOTIDE SEQUENCE [LARGE SCALE GENOMIC DNA]</scope>
    <source>
        <strain evidence="1">1-1 BBBD Race 1</strain>
    </source>
</reference>